<dbReference type="OrthoDB" id="5953030at2759"/>
<evidence type="ECO:0000313" key="1">
    <source>
        <dbReference type="EMBL" id="KAJ8045361.1"/>
    </source>
</evidence>
<comment type="caution">
    <text evidence="1">The sequence shown here is derived from an EMBL/GenBank/DDBJ whole genome shotgun (WGS) entry which is preliminary data.</text>
</comment>
<evidence type="ECO:0000313" key="2">
    <source>
        <dbReference type="Proteomes" id="UP001152320"/>
    </source>
</evidence>
<dbReference type="EMBL" id="JAIZAY010000003">
    <property type="protein sequence ID" value="KAJ8045361.1"/>
    <property type="molecule type" value="Genomic_DNA"/>
</dbReference>
<accession>A0A9Q1HHQ5</accession>
<dbReference type="AlphaFoldDB" id="A0A9Q1HHQ5"/>
<organism evidence="1 2">
    <name type="scientific">Holothuria leucospilota</name>
    <name type="common">Black long sea cucumber</name>
    <name type="synonym">Mertensiothuria leucospilota</name>
    <dbReference type="NCBI Taxonomy" id="206669"/>
    <lineage>
        <taxon>Eukaryota</taxon>
        <taxon>Metazoa</taxon>
        <taxon>Echinodermata</taxon>
        <taxon>Eleutherozoa</taxon>
        <taxon>Echinozoa</taxon>
        <taxon>Holothuroidea</taxon>
        <taxon>Aspidochirotacea</taxon>
        <taxon>Aspidochirotida</taxon>
        <taxon>Holothuriidae</taxon>
        <taxon>Holothuria</taxon>
    </lineage>
</organism>
<keyword evidence="2" id="KW-1185">Reference proteome</keyword>
<gene>
    <name evidence="1" type="ORF">HOLleu_08357</name>
</gene>
<protein>
    <submittedName>
        <fullName evidence="1">Uncharacterized protein</fullName>
    </submittedName>
</protein>
<name>A0A9Q1HHQ5_HOLLE</name>
<reference evidence="1" key="1">
    <citation type="submission" date="2021-10" db="EMBL/GenBank/DDBJ databases">
        <title>Tropical sea cucumber genome reveals ecological adaptation and Cuvierian tubules defense mechanism.</title>
        <authorList>
            <person name="Chen T."/>
        </authorList>
    </citation>
    <scope>NUCLEOTIDE SEQUENCE</scope>
    <source>
        <strain evidence="1">Nanhai2018</strain>
        <tissue evidence="1">Muscle</tissue>
    </source>
</reference>
<proteinExistence type="predicted"/>
<sequence>MVQNMAIRCLHNLNKYDHITSYISSEHWLTVDKRIKFKLMLIIYKCLNNQGPKYLNDMLMKDFNAVHNLRSNSDTLRLVDPRTTSKSCGDRAFMVGGPRLWNSLPLSLRSVKDTFKFKSRLKTYLFNL</sequence>
<dbReference type="Proteomes" id="UP001152320">
    <property type="component" value="Chromosome 3"/>
</dbReference>